<dbReference type="PROSITE" id="PS50851">
    <property type="entry name" value="CHEW"/>
    <property type="match status" value="1"/>
</dbReference>
<dbReference type="KEGG" id="xyk:GT347_19760"/>
<evidence type="ECO:0000256" key="3">
    <source>
        <dbReference type="ARBA" id="ARBA00022490"/>
    </source>
</evidence>
<keyword evidence="3" id="KW-0963">Cytoplasm</keyword>
<dbReference type="InterPro" id="IPR002545">
    <property type="entry name" value="CheW-lke_dom"/>
</dbReference>
<evidence type="ECO:0000259" key="4">
    <source>
        <dbReference type="PROSITE" id="PS50851"/>
    </source>
</evidence>
<dbReference type="CDD" id="cd00732">
    <property type="entry name" value="CheW"/>
    <property type="match status" value="1"/>
</dbReference>
<dbReference type="Gene3D" id="2.30.30.40">
    <property type="entry name" value="SH3 Domains"/>
    <property type="match status" value="1"/>
</dbReference>
<accession>A0A857JA60</accession>
<comment type="subcellular location">
    <subcellularLocation>
        <location evidence="1">Cytoplasm</location>
    </subcellularLocation>
</comment>
<gene>
    <name evidence="5" type="ORF">GT347_19760</name>
</gene>
<evidence type="ECO:0000256" key="2">
    <source>
        <dbReference type="ARBA" id="ARBA00021483"/>
    </source>
</evidence>
<dbReference type="GO" id="GO:0006935">
    <property type="term" value="P:chemotaxis"/>
    <property type="evidence" value="ECO:0007669"/>
    <property type="project" value="InterPro"/>
</dbReference>
<reference evidence="5 6" key="1">
    <citation type="submission" date="2020-01" db="EMBL/GenBank/DDBJ databases">
        <title>Genome sequencing of strain KACC 21265.</title>
        <authorList>
            <person name="Heo J."/>
            <person name="Kim S.-J."/>
            <person name="Kim J.-S."/>
            <person name="Hong S.-B."/>
            <person name="Kwon S.-W."/>
        </authorList>
    </citation>
    <scope>NUCLEOTIDE SEQUENCE [LARGE SCALE GENOMIC DNA]</scope>
    <source>
        <strain evidence="5 6">KACC 21265</strain>
    </source>
</reference>
<organism evidence="5 6">
    <name type="scientific">Xylophilus rhododendri</name>
    <dbReference type="NCBI Taxonomy" id="2697032"/>
    <lineage>
        <taxon>Bacteria</taxon>
        <taxon>Pseudomonadati</taxon>
        <taxon>Pseudomonadota</taxon>
        <taxon>Betaproteobacteria</taxon>
        <taxon>Burkholderiales</taxon>
        <taxon>Xylophilus</taxon>
    </lineage>
</organism>
<feature type="domain" description="CheW-like" evidence="4">
    <location>
        <begin position="25"/>
        <end position="169"/>
    </location>
</feature>
<protein>
    <recommendedName>
        <fullName evidence="2">Chemotaxis protein CheW</fullName>
    </recommendedName>
</protein>
<dbReference type="InterPro" id="IPR036061">
    <property type="entry name" value="CheW-like_dom_sf"/>
</dbReference>
<evidence type="ECO:0000313" key="6">
    <source>
        <dbReference type="Proteomes" id="UP000464787"/>
    </source>
</evidence>
<evidence type="ECO:0000313" key="5">
    <source>
        <dbReference type="EMBL" id="QHJ00022.1"/>
    </source>
</evidence>
<dbReference type="InterPro" id="IPR039315">
    <property type="entry name" value="CheW"/>
</dbReference>
<dbReference type="SMART" id="SM00260">
    <property type="entry name" value="CheW"/>
    <property type="match status" value="1"/>
</dbReference>
<dbReference type="Gene3D" id="2.40.50.180">
    <property type="entry name" value="CheA-289, Domain 4"/>
    <property type="match status" value="1"/>
</dbReference>
<keyword evidence="6" id="KW-1185">Reference proteome</keyword>
<dbReference type="SUPFAM" id="SSF50341">
    <property type="entry name" value="CheW-like"/>
    <property type="match status" value="1"/>
</dbReference>
<dbReference type="PANTHER" id="PTHR22617">
    <property type="entry name" value="CHEMOTAXIS SENSOR HISTIDINE KINASE-RELATED"/>
    <property type="match status" value="1"/>
</dbReference>
<dbReference type="PANTHER" id="PTHR22617:SF45">
    <property type="entry name" value="CHEMOTAXIS PROTEIN CHEW"/>
    <property type="match status" value="1"/>
</dbReference>
<dbReference type="AlphaFoldDB" id="A0A857JA60"/>
<dbReference type="GO" id="GO:0005829">
    <property type="term" value="C:cytosol"/>
    <property type="evidence" value="ECO:0007669"/>
    <property type="project" value="TreeGrafter"/>
</dbReference>
<dbReference type="GO" id="GO:0007165">
    <property type="term" value="P:signal transduction"/>
    <property type="evidence" value="ECO:0007669"/>
    <property type="project" value="InterPro"/>
</dbReference>
<evidence type="ECO:0000256" key="1">
    <source>
        <dbReference type="ARBA" id="ARBA00004496"/>
    </source>
</evidence>
<dbReference type="EMBL" id="CP047650">
    <property type="protein sequence ID" value="QHJ00022.1"/>
    <property type="molecule type" value="Genomic_DNA"/>
</dbReference>
<proteinExistence type="predicted"/>
<dbReference type="Proteomes" id="UP000464787">
    <property type="component" value="Chromosome"/>
</dbReference>
<dbReference type="Pfam" id="PF01584">
    <property type="entry name" value="CheW"/>
    <property type="match status" value="1"/>
</dbReference>
<sequence length="175" mass="18530">MSHSPISHSEAPMLSTSSFDPARLAGEYLTFRLGAEEYAIGILKVQEIRSYEEPTRIANAPPFVKGVTNLRGVIVPIVDLRLKLNCPEAEFGPSTVVVVLNVGDLIVGVIVDAVSDVVDLQAGHIKAAPAMAHTAEGSFISGIASVQTEGKERTLVLIDIENLLAGTGLSTIARQ</sequence>
<name>A0A857JA60_9BURK</name>